<dbReference type="Proteomes" id="UP000198329">
    <property type="component" value="Chromosome I"/>
</dbReference>
<keyword evidence="2" id="KW-1185">Reference proteome</keyword>
<name>A0AAC9UJ75_9GAMM</name>
<dbReference type="EMBL" id="CP011036">
    <property type="protein sequence ID" value="ASM53767.1"/>
    <property type="molecule type" value="Genomic_DNA"/>
</dbReference>
<dbReference type="KEGG" id="png:PNIG_a1630"/>
<proteinExistence type="predicted"/>
<evidence type="ECO:0000313" key="2">
    <source>
        <dbReference type="Proteomes" id="UP000198329"/>
    </source>
</evidence>
<dbReference type="GeneID" id="300941430"/>
<protein>
    <submittedName>
        <fullName evidence="1">Uncharacterized protein</fullName>
    </submittedName>
</protein>
<reference evidence="1 2" key="1">
    <citation type="submission" date="2015-03" db="EMBL/GenBank/DDBJ databases">
        <authorList>
            <person name="Xie B.-B."/>
            <person name="Rong J.-C."/>
            <person name="Qin Q.-L."/>
            <person name="Zhang Y.-Z."/>
        </authorList>
    </citation>
    <scope>NUCLEOTIDE SEQUENCE [LARGE SCALE GENOMIC DNA]</scope>
    <source>
        <strain evidence="1 2">KMM 661</strain>
    </source>
</reference>
<sequence>MTIQISKVLMPKACISCQAFCPKGFAGDQHSPFVTKFDKPKPKTQYGQCGKNNNSVFATEICTGYQQEPNANVFTVTNRPQPKQRVTFSIIGQY</sequence>
<dbReference type="AlphaFoldDB" id="A0AAC9UJ75"/>
<accession>A0AAC9UJ75</accession>
<organism evidence="1 2">
    <name type="scientific">Pseudoalteromonas nigrifaciens</name>
    <dbReference type="NCBI Taxonomy" id="28109"/>
    <lineage>
        <taxon>Bacteria</taxon>
        <taxon>Pseudomonadati</taxon>
        <taxon>Pseudomonadota</taxon>
        <taxon>Gammaproteobacteria</taxon>
        <taxon>Alteromonadales</taxon>
        <taxon>Pseudoalteromonadaceae</taxon>
        <taxon>Pseudoalteromonas</taxon>
    </lineage>
</organism>
<evidence type="ECO:0000313" key="1">
    <source>
        <dbReference type="EMBL" id="ASM53767.1"/>
    </source>
</evidence>
<gene>
    <name evidence="1" type="ORF">PNIG_a1630</name>
</gene>
<dbReference type="RefSeq" id="WP_089368127.1">
    <property type="nucleotide sequence ID" value="NZ_BJXZ01000002.1"/>
</dbReference>